<dbReference type="EMBL" id="AP013068">
    <property type="protein sequence ID" value="BAN46733.1"/>
    <property type="molecule type" value="Genomic_DNA"/>
</dbReference>
<dbReference type="Pfam" id="PF04402">
    <property type="entry name" value="SIMPL"/>
    <property type="match status" value="1"/>
</dbReference>
<dbReference type="PANTHER" id="PTHR34387:SF1">
    <property type="entry name" value="PERIPLASMIC IMMUNOGENIC PROTEIN"/>
    <property type="match status" value="1"/>
</dbReference>
<name>S6AMI8_METRE</name>
<dbReference type="HOGENOM" id="CLU_086898_1_0_6"/>
<proteinExistence type="predicted"/>
<dbReference type="PATRIC" id="fig|1245471.3.peg.1011"/>
<evidence type="ECO:0008006" key="4">
    <source>
        <dbReference type="Google" id="ProtNLM"/>
    </source>
</evidence>
<dbReference type="Proteomes" id="UP000015503">
    <property type="component" value="Chromosome"/>
</dbReference>
<evidence type="ECO:0000313" key="2">
    <source>
        <dbReference type="EMBL" id="BAN46733.1"/>
    </source>
</evidence>
<evidence type="ECO:0000256" key="1">
    <source>
        <dbReference type="SAM" id="SignalP"/>
    </source>
</evidence>
<dbReference type="RefSeq" id="WP_016490935.1">
    <property type="nucleotide sequence ID" value="NC_021499.1"/>
</dbReference>
<dbReference type="STRING" id="1245471.PCA10_10010"/>
<dbReference type="PANTHER" id="PTHR34387">
    <property type="entry name" value="SLR1258 PROTEIN"/>
    <property type="match status" value="1"/>
</dbReference>
<dbReference type="Gene3D" id="3.30.70.2970">
    <property type="entry name" value="Protein of unknown function (DUF541), domain 2"/>
    <property type="match status" value="1"/>
</dbReference>
<dbReference type="eggNOG" id="COG3471">
    <property type="taxonomic scope" value="Bacteria"/>
</dbReference>
<dbReference type="Gene3D" id="3.30.110.170">
    <property type="entry name" value="Protein of unknown function (DUF541), domain 1"/>
    <property type="match status" value="1"/>
</dbReference>
<evidence type="ECO:0000313" key="3">
    <source>
        <dbReference type="Proteomes" id="UP000015503"/>
    </source>
</evidence>
<reference evidence="2 3" key="1">
    <citation type="journal article" date="2013" name="Genome Announc.">
        <title>Complete Genome Sequence of the Carbazole Degrader Pseudomonas resinovorans Strain CA10 (NBRC 106553).</title>
        <authorList>
            <person name="Shintani M."/>
            <person name="Hosoyama A."/>
            <person name="Ohji S."/>
            <person name="Tsuchikane K."/>
            <person name="Takarada H."/>
            <person name="Yamazoe A."/>
            <person name="Fujita N."/>
            <person name="Nojiri H."/>
        </authorList>
    </citation>
    <scope>NUCLEOTIDE SEQUENCE [LARGE SCALE GENOMIC DNA]</scope>
    <source>
        <strain evidence="2 3">NBRC 106553</strain>
    </source>
</reference>
<protein>
    <recommendedName>
        <fullName evidence="4">Periplasmic/secreted protein</fullName>
    </recommendedName>
</protein>
<feature type="signal peptide" evidence="1">
    <location>
        <begin position="1"/>
        <end position="26"/>
    </location>
</feature>
<gene>
    <name evidence="2" type="ORF">PCA10_10010</name>
</gene>
<organism evidence="2 3">
    <name type="scientific">Metapseudomonas resinovorans NBRC 106553</name>
    <dbReference type="NCBI Taxonomy" id="1245471"/>
    <lineage>
        <taxon>Bacteria</taxon>
        <taxon>Pseudomonadati</taxon>
        <taxon>Pseudomonadota</taxon>
        <taxon>Gammaproteobacteria</taxon>
        <taxon>Pseudomonadales</taxon>
        <taxon>Pseudomonadaceae</taxon>
        <taxon>Metapseudomonas</taxon>
    </lineage>
</organism>
<dbReference type="InterPro" id="IPR007497">
    <property type="entry name" value="SIMPL/DUF541"/>
</dbReference>
<keyword evidence="3" id="KW-1185">Reference proteome</keyword>
<keyword evidence="1" id="KW-0732">Signal</keyword>
<dbReference type="KEGG" id="pre:PCA10_10010"/>
<dbReference type="InterPro" id="IPR052022">
    <property type="entry name" value="26kDa_periplasmic_antigen"/>
</dbReference>
<dbReference type="AlphaFoldDB" id="S6AMI8"/>
<feature type="chain" id="PRO_5004536045" description="Periplasmic/secreted protein" evidence="1">
    <location>
        <begin position="27"/>
        <end position="237"/>
    </location>
</feature>
<sequence length="237" mass="25392">MSKFKHFVALAFCAASLVAVSTQATAEQRFNQVSLRAEVSHDVAHDLMNVTLFSESQNTDPAKLANEITSALNSALAKANKVEGVTVSLGSRHSFPVYDNQGQKITTWRERAELNLESADFAKLSQLVADLQGDLKMSGMNFSIAEKTRKTHEDELIKLAVDAFKARAQLATNAVGGKGYKLVSLSLNSAGFQPPQPIMMRSMAAKGMADGVAVSEIEAGTSRVSVSADGTIEVQMP</sequence>
<dbReference type="OrthoDB" id="7062395at2"/>
<accession>S6AMI8</accession>
<dbReference type="GO" id="GO:0006974">
    <property type="term" value="P:DNA damage response"/>
    <property type="evidence" value="ECO:0007669"/>
    <property type="project" value="TreeGrafter"/>
</dbReference>